<evidence type="ECO:0000256" key="1">
    <source>
        <dbReference type="SAM" id="MobiDB-lite"/>
    </source>
</evidence>
<feature type="region of interest" description="Disordered" evidence="1">
    <location>
        <begin position="48"/>
        <end position="83"/>
    </location>
</feature>
<dbReference type="AlphaFoldDB" id="A0A9P6CRT2"/>
<reference evidence="2" key="1">
    <citation type="submission" date="2020-11" db="EMBL/GenBank/DDBJ databases">
        <authorList>
            <consortium name="DOE Joint Genome Institute"/>
            <person name="Ahrendt S."/>
            <person name="Riley R."/>
            <person name="Andreopoulos W."/>
            <person name="Labutti K."/>
            <person name="Pangilinan J."/>
            <person name="Ruiz-Duenas F.J."/>
            <person name="Barrasa J.M."/>
            <person name="Sanchez-Garcia M."/>
            <person name="Camarero S."/>
            <person name="Miyauchi S."/>
            <person name="Serrano A."/>
            <person name="Linde D."/>
            <person name="Babiker R."/>
            <person name="Drula E."/>
            <person name="Ayuso-Fernandez I."/>
            <person name="Pacheco R."/>
            <person name="Padilla G."/>
            <person name="Ferreira P."/>
            <person name="Barriuso J."/>
            <person name="Kellner H."/>
            <person name="Castanera R."/>
            <person name="Alfaro M."/>
            <person name="Ramirez L."/>
            <person name="Pisabarro A.G."/>
            <person name="Kuo A."/>
            <person name="Tritt A."/>
            <person name="Lipzen A."/>
            <person name="He G."/>
            <person name="Yan M."/>
            <person name="Ng V."/>
            <person name="Cullen D."/>
            <person name="Martin F."/>
            <person name="Rosso M.-N."/>
            <person name="Henrissat B."/>
            <person name="Hibbett D."/>
            <person name="Martinez A.T."/>
            <person name="Grigoriev I.V."/>
        </authorList>
    </citation>
    <scope>NUCLEOTIDE SEQUENCE</scope>
    <source>
        <strain evidence="2">CIRM-BRFM 674</strain>
    </source>
</reference>
<comment type="caution">
    <text evidence="2">The sequence shown here is derived from an EMBL/GenBank/DDBJ whole genome shotgun (WGS) entry which is preliminary data.</text>
</comment>
<feature type="compositionally biased region" description="Polar residues" evidence="1">
    <location>
        <begin position="63"/>
        <end position="75"/>
    </location>
</feature>
<dbReference type="EMBL" id="MU155262">
    <property type="protein sequence ID" value="KAF9477396.1"/>
    <property type="molecule type" value="Genomic_DNA"/>
</dbReference>
<name>A0A9P6CRT2_9AGAR</name>
<protein>
    <submittedName>
        <fullName evidence="2">Uncharacterized protein</fullName>
    </submittedName>
</protein>
<keyword evidence="3" id="KW-1185">Reference proteome</keyword>
<proteinExistence type="predicted"/>
<feature type="region of interest" description="Disordered" evidence="1">
    <location>
        <begin position="108"/>
        <end position="127"/>
    </location>
</feature>
<evidence type="ECO:0000313" key="3">
    <source>
        <dbReference type="Proteomes" id="UP000807469"/>
    </source>
</evidence>
<feature type="compositionally biased region" description="Basic and acidic residues" evidence="1">
    <location>
        <begin position="118"/>
        <end position="127"/>
    </location>
</feature>
<accession>A0A9P6CRT2</accession>
<dbReference type="Proteomes" id="UP000807469">
    <property type="component" value="Unassembled WGS sequence"/>
</dbReference>
<organism evidence="2 3">
    <name type="scientific">Pholiota conissans</name>
    <dbReference type="NCBI Taxonomy" id="109636"/>
    <lineage>
        <taxon>Eukaryota</taxon>
        <taxon>Fungi</taxon>
        <taxon>Dikarya</taxon>
        <taxon>Basidiomycota</taxon>
        <taxon>Agaricomycotina</taxon>
        <taxon>Agaricomycetes</taxon>
        <taxon>Agaricomycetidae</taxon>
        <taxon>Agaricales</taxon>
        <taxon>Agaricineae</taxon>
        <taxon>Strophariaceae</taxon>
        <taxon>Pholiota</taxon>
    </lineage>
</organism>
<gene>
    <name evidence="2" type="ORF">BDN70DRAFT_111329</name>
</gene>
<evidence type="ECO:0000313" key="2">
    <source>
        <dbReference type="EMBL" id="KAF9477396.1"/>
    </source>
</evidence>
<sequence>MPLRDFNADDKRTPSSSSSSIFDNYYDEYLKGITYGEEQRPLTSCARTMQAPKNRRGPYPVSSCASKTQRSIHNSNPRERVAPNKFTFGFGHETGQMASSSFTMKTVEGNPAKQRTISADHKDSNPK</sequence>